<dbReference type="InterPro" id="IPR041489">
    <property type="entry name" value="PDZ_6"/>
</dbReference>
<dbReference type="PRINTS" id="PR00683">
    <property type="entry name" value="SPECTRINPH"/>
</dbReference>
<feature type="compositionally biased region" description="Polar residues" evidence="2">
    <location>
        <begin position="997"/>
        <end position="1007"/>
    </location>
</feature>
<evidence type="ECO:0000259" key="3">
    <source>
        <dbReference type="PROSITE" id="PS50003"/>
    </source>
</evidence>
<dbReference type="SMART" id="SM00228">
    <property type="entry name" value="PDZ"/>
    <property type="match status" value="1"/>
</dbReference>
<feature type="domain" description="Rho-GAP" evidence="5">
    <location>
        <begin position="720"/>
        <end position="907"/>
    </location>
</feature>
<dbReference type="PROSITE" id="PS50238">
    <property type="entry name" value="RHOGAP"/>
    <property type="match status" value="1"/>
</dbReference>
<dbReference type="Pfam" id="PF00169">
    <property type="entry name" value="PH"/>
    <property type="match status" value="1"/>
</dbReference>
<dbReference type="Gene3D" id="1.10.555.10">
    <property type="entry name" value="Rho GTPase activation protein"/>
    <property type="match status" value="1"/>
</dbReference>
<dbReference type="SUPFAM" id="SSF50156">
    <property type="entry name" value="PDZ domain-like"/>
    <property type="match status" value="1"/>
</dbReference>
<proteinExistence type="predicted"/>
<dbReference type="PROSITE" id="PS50003">
    <property type="entry name" value="PH_DOMAIN"/>
    <property type="match status" value="1"/>
</dbReference>
<evidence type="ECO:0000256" key="2">
    <source>
        <dbReference type="SAM" id="MobiDB-lite"/>
    </source>
</evidence>
<evidence type="ECO:0000259" key="5">
    <source>
        <dbReference type="PROSITE" id="PS50238"/>
    </source>
</evidence>
<dbReference type="PROSITE" id="PS50106">
    <property type="entry name" value="PDZ"/>
    <property type="match status" value="1"/>
</dbReference>
<feature type="compositionally biased region" description="Polar residues" evidence="2">
    <location>
        <begin position="1323"/>
        <end position="1337"/>
    </location>
</feature>
<dbReference type="InterPro" id="IPR036034">
    <property type="entry name" value="PDZ_sf"/>
</dbReference>
<feature type="region of interest" description="Disordered" evidence="2">
    <location>
        <begin position="1313"/>
        <end position="1337"/>
    </location>
</feature>
<feature type="region of interest" description="Disordered" evidence="2">
    <location>
        <begin position="229"/>
        <end position="298"/>
    </location>
</feature>
<dbReference type="SUPFAM" id="SSF50729">
    <property type="entry name" value="PH domain-like"/>
    <property type="match status" value="1"/>
</dbReference>
<feature type="region of interest" description="Disordered" evidence="2">
    <location>
        <begin position="444"/>
        <end position="538"/>
    </location>
</feature>
<feature type="compositionally biased region" description="Polar residues" evidence="2">
    <location>
        <begin position="513"/>
        <end position="522"/>
    </location>
</feature>
<dbReference type="PANTHER" id="PTHR23175">
    <property type="entry name" value="PDZ DOMAIN-CONTAINING PROTEIN"/>
    <property type="match status" value="1"/>
</dbReference>
<feature type="region of interest" description="Disordered" evidence="2">
    <location>
        <begin position="1440"/>
        <end position="1478"/>
    </location>
</feature>
<name>A0ABM4CTD2_HYDVU</name>
<feature type="compositionally biased region" description="Low complexity" evidence="2">
    <location>
        <begin position="234"/>
        <end position="243"/>
    </location>
</feature>
<feature type="domain" description="PDZ" evidence="4">
    <location>
        <begin position="99"/>
        <end position="155"/>
    </location>
</feature>
<dbReference type="InterPro" id="IPR000198">
    <property type="entry name" value="RhoGAP_dom"/>
</dbReference>
<evidence type="ECO:0000313" key="6">
    <source>
        <dbReference type="Proteomes" id="UP001652625"/>
    </source>
</evidence>
<dbReference type="InterPro" id="IPR001849">
    <property type="entry name" value="PH_domain"/>
</dbReference>
<dbReference type="Pfam" id="PF00620">
    <property type="entry name" value="RhoGAP"/>
    <property type="match status" value="1"/>
</dbReference>
<dbReference type="Gene3D" id="2.30.29.30">
    <property type="entry name" value="Pleckstrin-homology domain (PH domain)/Phosphotyrosine-binding domain (PTB)"/>
    <property type="match status" value="1"/>
</dbReference>
<dbReference type="InterPro" id="IPR011993">
    <property type="entry name" value="PH-like_dom_sf"/>
</dbReference>
<evidence type="ECO:0000259" key="4">
    <source>
        <dbReference type="PROSITE" id="PS50106"/>
    </source>
</evidence>
<dbReference type="InterPro" id="IPR008936">
    <property type="entry name" value="Rho_GTPase_activation_prot"/>
</dbReference>
<dbReference type="SUPFAM" id="SSF48350">
    <property type="entry name" value="GTPase activation domain, GAP"/>
    <property type="match status" value="1"/>
</dbReference>
<feature type="compositionally biased region" description="Polar residues" evidence="2">
    <location>
        <begin position="1096"/>
        <end position="1116"/>
    </location>
</feature>
<dbReference type="RefSeq" id="XP_065665187.1">
    <property type="nucleotide sequence ID" value="XM_065809115.1"/>
</dbReference>
<sequence length="1566" mass="176268">MSCYCMADFKYSTFQDKKNNQYFESAKQWNGPKTLTLKRGKNGFGFSLRYFEVETPVFDSPSSKGFNRNSFWLDQGLGENDADDNLLSAAKSSNLDIFFIKDVEKGSWAEMLELQQGDRLVSVNGDLVGGKSYKDVVELIKNCDGELKIGVIPHGQDILYTIYQEFDSKEYSFDCQQLRKMSQPSVNKWAASIQPRKSASMETRHNSFMDERKYDPCVSFVAGTPILNQESRSSRSSSIGSSGMHTPLRKADSLPLTQSSNSIELGNQSPTLDQNLGFSVGQPQNNEIKDDDLGSGVPPQTLNKALKREVYKKSYGLRLAPKMISGVSKPGAVSNIKELFAPGRNSVNLGRRYSATSVLREDFQHDDNIGFYLDSEEYKSMRQNDSKSQLSDSLEKEALTIRLTTKNYQATLIESSDCKQSESLTLGEENTIIITPKFDENIASSQKHSTMIGIRKQSTSSVENSDEDDSDVHSENEQELNNWEDRRASYLQLKDKEISRKGNSDADGEDSDTNSNKSQGHSQKPPDDEASLVIKEGPLNRKLEKSIDKKKAHARTWKPVYAVLKGHRLFCYKAQGCDADNDIIQPIPIRSSIIEIASDYVKRRHVIRMVTSHGNEYLFQAEDTAAMMSWVHALRDANPDKESLLKSTASIKTHKKFENEPSPPHPVKFIGKEKKGTYSLKMGHFSLRSRKSRGSDAPIIINPKYSVAPKTFGIPIHSCPPAKNVKNVPLVVEHCCNVIGERGKEVVGIYRVPGNTSNIQLLKRELDEKDPKDINWDEEKWYELNNIGSLLKSFLRELPEPIIHNNVYSTLLESNHLNDQMKKMATMKTVIKSLPEYHYCTLQFLINHLRVIADHSDKNKMEPKNLAIVFGPTIVRTNEGDLASMVKDMSDQCKIIETLILNSEWMFCEGDEPPPEIESNNNAEIISANTSKWMADSLNKYAVPNVENDPVQSGNKGQKFLNKLLNKGNKMISPIMDRKKSSTTEPPRQIEPDSDSETSGFSETQSPLMPFKSDKIDGSDKLKRAEIHHFVPSEALVNTNSLVSKNMGTFLQNSKVSMRFDRNKFSPESNYLDDTDVLIKQSQSSNISKQDDEDSGITSPQRFDSDDNNSLTSESSCGFKEPYGSQSPVIGRTMQVFIPTVKRANSLGGYSADADELSPTSTPSLQKPFPVEVKDKSESEIVKNDSVFSRYEKRCEVRRGRKPCDAKRELYSILPGDGNNYEEKMRVLLDKNYDGVIRDQVELEMCKKPSRVLNSSAKLTKISDKQAKITMDDSKSKCLTDDSSDKNLLLNDSKQKNITSDENKNFFLSTNQVSRQTSDENKNSFSSTNQISRQTSDKISALNNQVSRQPTDKISALNIITNAIDMKQRSNNICNSLLSPAIVRKVSLMPMQSYNPQLVARIDEFKHKREMLDKKVESLLANASEINAVTAQVSVNSNMPNIRSQNLSSRPINIKPDTNSNKPFVNSNESSSGNIALSPNKSKKLDEYLLQVAELLNDSKNSEIHSNRLRGDNDLNDSLSHEKRSIDQLRDRTFSKCSTREYVEERNSPLLDYTYSNLNYSKLYPS</sequence>
<dbReference type="GeneID" id="100198854"/>
<dbReference type="Pfam" id="PF17820">
    <property type="entry name" value="PDZ_6"/>
    <property type="match status" value="1"/>
</dbReference>
<evidence type="ECO:0000256" key="1">
    <source>
        <dbReference type="ARBA" id="ARBA00022468"/>
    </source>
</evidence>
<feature type="domain" description="PH" evidence="3">
    <location>
        <begin position="532"/>
        <end position="639"/>
    </location>
</feature>
<keyword evidence="1" id="KW-0343">GTPase activation</keyword>
<keyword evidence="6" id="KW-1185">Reference proteome</keyword>
<dbReference type="SMART" id="SM00324">
    <property type="entry name" value="RhoGAP"/>
    <property type="match status" value="1"/>
</dbReference>
<feature type="region of interest" description="Disordered" evidence="2">
    <location>
        <begin position="972"/>
        <end position="1016"/>
    </location>
</feature>
<dbReference type="SMART" id="SM00233">
    <property type="entry name" value="PH"/>
    <property type="match status" value="1"/>
</dbReference>
<feature type="compositionally biased region" description="Basic and acidic residues" evidence="2">
    <location>
        <begin position="483"/>
        <end position="504"/>
    </location>
</feature>
<evidence type="ECO:0000313" key="7">
    <source>
        <dbReference type="RefSeq" id="XP_065665187.1"/>
    </source>
</evidence>
<reference evidence="7" key="1">
    <citation type="submission" date="2025-08" db="UniProtKB">
        <authorList>
            <consortium name="RefSeq"/>
        </authorList>
    </citation>
    <scope>IDENTIFICATION</scope>
</reference>
<organism evidence="6 7">
    <name type="scientific">Hydra vulgaris</name>
    <name type="common">Hydra</name>
    <name type="synonym">Hydra attenuata</name>
    <dbReference type="NCBI Taxonomy" id="6087"/>
    <lineage>
        <taxon>Eukaryota</taxon>
        <taxon>Metazoa</taxon>
        <taxon>Cnidaria</taxon>
        <taxon>Hydrozoa</taxon>
        <taxon>Hydroidolina</taxon>
        <taxon>Anthoathecata</taxon>
        <taxon>Aplanulata</taxon>
        <taxon>Hydridae</taxon>
        <taxon>Hydra</taxon>
    </lineage>
</organism>
<dbReference type="PANTHER" id="PTHR23175:SF23">
    <property type="entry name" value="PDZ DOMAIN-CONTAINING PROTEIN"/>
    <property type="match status" value="1"/>
</dbReference>
<gene>
    <name evidence="7" type="primary">LOC100198854</name>
</gene>
<accession>A0ABM4CTD2</accession>
<dbReference type="Gene3D" id="2.30.42.10">
    <property type="match status" value="1"/>
</dbReference>
<dbReference type="InterPro" id="IPR001478">
    <property type="entry name" value="PDZ"/>
</dbReference>
<protein>
    <submittedName>
        <fullName evidence="7">Uncharacterized protein LOC100198854 isoform X7</fullName>
    </submittedName>
</protein>
<dbReference type="Proteomes" id="UP001652625">
    <property type="component" value="Chromosome 11"/>
</dbReference>
<feature type="compositionally biased region" description="Polar residues" evidence="2">
    <location>
        <begin position="255"/>
        <end position="286"/>
    </location>
</feature>
<feature type="region of interest" description="Disordered" evidence="2">
    <location>
        <begin position="1083"/>
        <end position="1126"/>
    </location>
</feature>
<dbReference type="InterPro" id="IPR001605">
    <property type="entry name" value="PH_dom-spectrin-type"/>
</dbReference>